<dbReference type="SUPFAM" id="SSF52540">
    <property type="entry name" value="P-loop containing nucleoside triphosphate hydrolases"/>
    <property type="match status" value="1"/>
</dbReference>
<evidence type="ECO:0000259" key="1">
    <source>
        <dbReference type="Pfam" id="PF01637"/>
    </source>
</evidence>
<keyword evidence="3" id="KW-1185">Reference proteome</keyword>
<gene>
    <name evidence="2" type="ORF">NEPTK9_001422</name>
</gene>
<sequence length="474" mass="55058">MFIGRKEELKLLQGQMNRNFASFIVIKGRRRIGKSRLIRELSKKFKRKFSFTGLPPTDETTSTSQKEEFARQMKKQGFPELVADDWGNLFWALGKEAEKGTILIVLDEISWMGSKDPLFLGKLKVAWDQYFESNPNLVLIVASSISNWINKNILKNTGFLGRVDLTLTLDELSIKECSDFWGKRKDSISPLEKLKILSVTGGVPKYLSLIDPKQTAEENIKQLCFSESVFLFNEFDRIFHDLFSKRSSIYKDIVEALSTTPSLDQAEICRRTNRSNGRIVSEYLTDLKEAGFLSADFTWDIKTRETSKLRKYRLRDNYLRFYLKYILPNKEQILRGNFKEGSLYGSTSWESIMGLQFENLVVHNRHDLMERLSISPEECLYDGPFFQTKTERRKGCQIDYLIQTKNTLYLCEIKFSKNPIGVQVIEDVRKKVENLFLPKLISVRPVLIHVGGVRQNVVEEDYFDAIVDWTEFLL</sequence>
<feature type="domain" description="ATPase" evidence="1">
    <location>
        <begin position="2"/>
        <end position="208"/>
    </location>
</feature>
<dbReference type="InterPro" id="IPR011579">
    <property type="entry name" value="ATPase_dom"/>
</dbReference>
<evidence type="ECO:0000313" key="2">
    <source>
        <dbReference type="EMBL" id="MBF5059899.1"/>
    </source>
</evidence>
<protein>
    <recommendedName>
        <fullName evidence="1">ATPase domain-containing protein</fullName>
    </recommendedName>
</protein>
<comment type="caution">
    <text evidence="2">The sequence shown here is derived from an EMBL/GenBank/DDBJ whole genome shotgun (WGS) entry which is preliminary data.</text>
</comment>
<name>A0ABS0B0I4_9BACT</name>
<dbReference type="PANTHER" id="PTHR34704:SF1">
    <property type="entry name" value="ATPASE"/>
    <property type="match status" value="1"/>
</dbReference>
<dbReference type="InterPro" id="IPR027417">
    <property type="entry name" value="P-loop_NTPase"/>
</dbReference>
<dbReference type="PANTHER" id="PTHR34704">
    <property type="entry name" value="ATPASE"/>
    <property type="match status" value="1"/>
</dbReference>
<reference evidence="2 3" key="1">
    <citation type="submission" date="2020-01" db="EMBL/GenBank/DDBJ databases">
        <title>Draft genome sequence of Cand. Neptunochlamydia vexilliferae K9.</title>
        <authorList>
            <person name="Schulz F."/>
            <person name="Koestlbacher S."/>
            <person name="Wascher F."/>
            <person name="Pizzetti I."/>
            <person name="Horn M."/>
        </authorList>
    </citation>
    <scope>NUCLEOTIDE SEQUENCE [LARGE SCALE GENOMIC DNA]</scope>
    <source>
        <strain evidence="2 3">K9</strain>
    </source>
</reference>
<dbReference type="Proteomes" id="UP001194714">
    <property type="component" value="Unassembled WGS sequence"/>
</dbReference>
<evidence type="ECO:0000313" key="3">
    <source>
        <dbReference type="Proteomes" id="UP001194714"/>
    </source>
</evidence>
<dbReference type="Pfam" id="PF01637">
    <property type="entry name" value="ATPase_2"/>
    <property type="match status" value="1"/>
</dbReference>
<organism evidence="2 3">
    <name type="scientific">Candidatus Neptunichlamydia vexilliferae</name>
    <dbReference type="NCBI Taxonomy" id="1651774"/>
    <lineage>
        <taxon>Bacteria</taxon>
        <taxon>Pseudomonadati</taxon>
        <taxon>Chlamydiota</taxon>
        <taxon>Chlamydiia</taxon>
        <taxon>Parachlamydiales</taxon>
        <taxon>Simkaniaceae</taxon>
        <taxon>Candidatus Neptunichlamydia</taxon>
    </lineage>
</organism>
<proteinExistence type="predicted"/>
<accession>A0ABS0B0I4</accession>
<dbReference type="RefSeq" id="WP_194848215.1">
    <property type="nucleotide sequence ID" value="NZ_JAAEJV010000049.1"/>
</dbReference>
<dbReference type="EMBL" id="JAAEJV010000049">
    <property type="protein sequence ID" value="MBF5059899.1"/>
    <property type="molecule type" value="Genomic_DNA"/>
</dbReference>
<dbReference type="Gene3D" id="3.40.50.300">
    <property type="entry name" value="P-loop containing nucleotide triphosphate hydrolases"/>
    <property type="match status" value="1"/>
</dbReference>